<name>A0ABR1YUN1_9PEZI</name>
<reference evidence="2 3" key="1">
    <citation type="submission" date="2024-04" db="EMBL/GenBank/DDBJ databases">
        <title>Phyllosticta paracitricarpa is synonymous to the EU quarantine fungus P. citricarpa based on phylogenomic analyses.</title>
        <authorList>
            <consortium name="Lawrence Berkeley National Laboratory"/>
            <person name="Van Ingen-Buijs V.A."/>
            <person name="Van Westerhoven A.C."/>
            <person name="Haridas S."/>
            <person name="Skiadas P."/>
            <person name="Martin F."/>
            <person name="Groenewald J.Z."/>
            <person name="Crous P.W."/>
            <person name="Seidl M.F."/>
        </authorList>
    </citation>
    <scope>NUCLEOTIDE SEQUENCE [LARGE SCALE GENOMIC DNA]</scope>
    <source>
        <strain evidence="2 3">CBS 123374</strain>
    </source>
</reference>
<feature type="region of interest" description="Disordered" evidence="1">
    <location>
        <begin position="118"/>
        <end position="202"/>
    </location>
</feature>
<gene>
    <name evidence="2" type="ORF">HDK90DRAFT_228058</name>
</gene>
<feature type="compositionally biased region" description="Basic and acidic residues" evidence="1">
    <location>
        <begin position="164"/>
        <end position="200"/>
    </location>
</feature>
<feature type="compositionally biased region" description="Basic and acidic residues" evidence="1">
    <location>
        <begin position="131"/>
        <end position="147"/>
    </location>
</feature>
<comment type="caution">
    <text evidence="2">The sequence shown here is derived from an EMBL/GenBank/DDBJ whole genome shotgun (WGS) entry which is preliminary data.</text>
</comment>
<feature type="region of interest" description="Disordered" evidence="1">
    <location>
        <begin position="1"/>
        <end position="28"/>
    </location>
</feature>
<dbReference type="EMBL" id="JBBWRZ010000004">
    <property type="protein sequence ID" value="KAK8238544.1"/>
    <property type="molecule type" value="Genomic_DNA"/>
</dbReference>
<keyword evidence="3" id="KW-1185">Reference proteome</keyword>
<feature type="compositionally biased region" description="Polar residues" evidence="1">
    <location>
        <begin position="15"/>
        <end position="26"/>
    </location>
</feature>
<evidence type="ECO:0000256" key="1">
    <source>
        <dbReference type="SAM" id="MobiDB-lite"/>
    </source>
</evidence>
<accession>A0ABR1YUN1</accession>
<sequence length="328" mass="36249">MKKLKERAAAALADHTNQPQDSSSHSDLLKQEMIEDVRPSNKEDCGRYDKGEAVEALIDQLPESVDAASHTHLFGPQNEELSLPLSIGNEGKGNVSATIAALAKYPIEFGDIDPCNRVPHQANFSPAQSIRQDEDNDRLSKANKAPEIDPEDYGSSGSAQGSPDQEKKNTPLPRAKEISDERNVGQPSKKSERSMPRMRNESASSYEEVLAASKADTRDAWLLKLLAKDLDRLELLQKELGPSDGEPETESFSENLMVSSMLSGATCSLKGESTEEFAKHLDLRMRAERTHLEHQRSVIEASVGKRLVVEEEALRIWRPHGHCSSTTR</sequence>
<evidence type="ECO:0000313" key="2">
    <source>
        <dbReference type="EMBL" id="KAK8238544.1"/>
    </source>
</evidence>
<evidence type="ECO:0000313" key="3">
    <source>
        <dbReference type="Proteomes" id="UP001492380"/>
    </source>
</evidence>
<proteinExistence type="predicted"/>
<dbReference type="Proteomes" id="UP001492380">
    <property type="component" value="Unassembled WGS sequence"/>
</dbReference>
<organism evidence="2 3">
    <name type="scientific">Phyllosticta capitalensis</name>
    <dbReference type="NCBI Taxonomy" id="121624"/>
    <lineage>
        <taxon>Eukaryota</taxon>
        <taxon>Fungi</taxon>
        <taxon>Dikarya</taxon>
        <taxon>Ascomycota</taxon>
        <taxon>Pezizomycotina</taxon>
        <taxon>Dothideomycetes</taxon>
        <taxon>Dothideomycetes incertae sedis</taxon>
        <taxon>Botryosphaeriales</taxon>
        <taxon>Phyllostictaceae</taxon>
        <taxon>Phyllosticta</taxon>
    </lineage>
</organism>
<protein>
    <submittedName>
        <fullName evidence="2">Uncharacterized protein</fullName>
    </submittedName>
</protein>